<evidence type="ECO:0000313" key="2">
    <source>
        <dbReference type="EnsemblPlants" id="ONIVA07G15030.1"/>
    </source>
</evidence>
<dbReference type="STRING" id="4536.A0A0E0I1L4"/>
<keyword evidence="3" id="KW-1185">Reference proteome</keyword>
<dbReference type="EnsemblPlants" id="ONIVA07G15030.1">
    <property type="protein sequence ID" value="ONIVA07G15030.1"/>
    <property type="gene ID" value="ONIVA07G15030"/>
</dbReference>
<dbReference type="AlphaFoldDB" id="A0A0E0I1L4"/>
<evidence type="ECO:0000256" key="1">
    <source>
        <dbReference type="SAM" id="Phobius"/>
    </source>
</evidence>
<reference evidence="2" key="2">
    <citation type="submission" date="2018-04" db="EMBL/GenBank/DDBJ databases">
        <title>OnivRS2 (Oryza nivara Reference Sequence Version 2).</title>
        <authorList>
            <person name="Zhang J."/>
            <person name="Kudrna D."/>
            <person name="Lee S."/>
            <person name="Talag J."/>
            <person name="Rajasekar S."/>
            <person name="Welchert J."/>
            <person name="Hsing Y.-I."/>
            <person name="Wing R.A."/>
        </authorList>
    </citation>
    <scope>NUCLEOTIDE SEQUENCE [LARGE SCALE GENOMIC DNA]</scope>
    <source>
        <strain evidence="2">SL10</strain>
    </source>
</reference>
<sequence length="133" mass="14430">MPPIVFVSGLILFPGFVAMFFLFVHGRPLFLGSLAVGSINTSKMSDAEVFTFVSIPLDDLSCADENISAIPSNAPAAEDTSCGNFFNIVNILLLDLYQEQLVMMKDVVVDDEELMDSPQLTTHDTNASNTPPI</sequence>
<dbReference type="Gramene" id="ONIVA07G15030.1">
    <property type="protein sequence ID" value="ONIVA07G15030.1"/>
    <property type="gene ID" value="ONIVA07G15030"/>
</dbReference>
<proteinExistence type="predicted"/>
<keyword evidence="1" id="KW-1133">Transmembrane helix</keyword>
<name>A0A0E0I1L4_ORYNI</name>
<organism evidence="2">
    <name type="scientific">Oryza nivara</name>
    <name type="common">Indian wild rice</name>
    <name type="synonym">Oryza sativa f. spontanea</name>
    <dbReference type="NCBI Taxonomy" id="4536"/>
    <lineage>
        <taxon>Eukaryota</taxon>
        <taxon>Viridiplantae</taxon>
        <taxon>Streptophyta</taxon>
        <taxon>Embryophyta</taxon>
        <taxon>Tracheophyta</taxon>
        <taxon>Spermatophyta</taxon>
        <taxon>Magnoliopsida</taxon>
        <taxon>Liliopsida</taxon>
        <taxon>Poales</taxon>
        <taxon>Poaceae</taxon>
        <taxon>BOP clade</taxon>
        <taxon>Oryzoideae</taxon>
        <taxon>Oryzeae</taxon>
        <taxon>Oryzinae</taxon>
        <taxon>Oryza</taxon>
    </lineage>
</organism>
<protein>
    <submittedName>
        <fullName evidence="2">Uncharacterized protein</fullName>
    </submittedName>
</protein>
<evidence type="ECO:0000313" key="3">
    <source>
        <dbReference type="Proteomes" id="UP000006591"/>
    </source>
</evidence>
<keyword evidence="1" id="KW-0472">Membrane</keyword>
<keyword evidence="1" id="KW-0812">Transmembrane</keyword>
<dbReference type="HOGENOM" id="CLU_1910039_0_0_1"/>
<dbReference type="Proteomes" id="UP000006591">
    <property type="component" value="Chromosome 7"/>
</dbReference>
<feature type="transmembrane region" description="Helical" evidence="1">
    <location>
        <begin position="6"/>
        <end position="24"/>
    </location>
</feature>
<accession>A0A0E0I1L4</accession>
<reference evidence="2" key="1">
    <citation type="submission" date="2015-04" db="UniProtKB">
        <authorList>
            <consortium name="EnsemblPlants"/>
        </authorList>
    </citation>
    <scope>IDENTIFICATION</scope>
    <source>
        <strain evidence="2">SL10</strain>
    </source>
</reference>